<evidence type="ECO:0000313" key="4">
    <source>
        <dbReference type="Proteomes" id="UP000613580"/>
    </source>
</evidence>
<keyword evidence="1" id="KW-0472">Membrane</keyword>
<dbReference type="EMBL" id="JACAZE010000033">
    <property type="protein sequence ID" value="KAF7288571.1"/>
    <property type="molecule type" value="Genomic_DNA"/>
</dbReference>
<name>A0A8H6VQR6_MYCCL</name>
<evidence type="ECO:0008006" key="5">
    <source>
        <dbReference type="Google" id="ProtNLM"/>
    </source>
</evidence>
<keyword evidence="1" id="KW-0812">Transmembrane</keyword>
<keyword evidence="2" id="KW-0732">Signal</keyword>
<accession>A0A8H6VQR6</accession>
<sequence>MFRYHPLLFTLITLLAIVELGLSAHWVNLTQNEPSSRFKSLIDLFLFDSVWTLLFGAAYCFFILDGAMHVLASIGSSSIWLIITAIFWGVAAGLFGPVRGSTNCNGTSGTSPCRQLQALYAIGWTEFALCVLTLLLSVFWVHSGRRSYRGSYYV</sequence>
<keyword evidence="4" id="KW-1185">Reference proteome</keyword>
<dbReference type="OrthoDB" id="3226059at2759"/>
<feature type="chain" id="PRO_5034865118" description="MARVEL domain-containing protein" evidence="2">
    <location>
        <begin position="24"/>
        <end position="154"/>
    </location>
</feature>
<proteinExistence type="predicted"/>
<keyword evidence="1" id="KW-1133">Transmembrane helix</keyword>
<dbReference type="AlphaFoldDB" id="A0A8H6VQR6"/>
<feature type="transmembrane region" description="Helical" evidence="1">
    <location>
        <begin position="50"/>
        <end position="72"/>
    </location>
</feature>
<protein>
    <recommendedName>
        <fullName evidence="5">MARVEL domain-containing protein</fullName>
    </recommendedName>
</protein>
<gene>
    <name evidence="3" type="ORF">HMN09_01386200</name>
</gene>
<comment type="caution">
    <text evidence="3">The sequence shown here is derived from an EMBL/GenBank/DDBJ whole genome shotgun (WGS) entry which is preliminary data.</text>
</comment>
<reference evidence="3" key="1">
    <citation type="submission" date="2020-05" db="EMBL/GenBank/DDBJ databases">
        <title>Mycena genomes resolve the evolution of fungal bioluminescence.</title>
        <authorList>
            <person name="Tsai I.J."/>
        </authorList>
    </citation>
    <scope>NUCLEOTIDE SEQUENCE</scope>
    <source>
        <strain evidence="3">110903Hualien_Pintung</strain>
    </source>
</reference>
<dbReference type="Proteomes" id="UP000613580">
    <property type="component" value="Unassembled WGS sequence"/>
</dbReference>
<evidence type="ECO:0000256" key="1">
    <source>
        <dbReference type="SAM" id="Phobius"/>
    </source>
</evidence>
<feature type="transmembrane region" description="Helical" evidence="1">
    <location>
        <begin position="79"/>
        <end position="98"/>
    </location>
</feature>
<organism evidence="3 4">
    <name type="scientific">Mycena chlorophos</name>
    <name type="common">Agaric fungus</name>
    <name type="synonym">Agaricus chlorophos</name>
    <dbReference type="NCBI Taxonomy" id="658473"/>
    <lineage>
        <taxon>Eukaryota</taxon>
        <taxon>Fungi</taxon>
        <taxon>Dikarya</taxon>
        <taxon>Basidiomycota</taxon>
        <taxon>Agaricomycotina</taxon>
        <taxon>Agaricomycetes</taxon>
        <taxon>Agaricomycetidae</taxon>
        <taxon>Agaricales</taxon>
        <taxon>Marasmiineae</taxon>
        <taxon>Mycenaceae</taxon>
        <taxon>Mycena</taxon>
    </lineage>
</organism>
<feature type="signal peptide" evidence="2">
    <location>
        <begin position="1"/>
        <end position="23"/>
    </location>
</feature>
<feature type="transmembrane region" description="Helical" evidence="1">
    <location>
        <begin position="118"/>
        <end position="141"/>
    </location>
</feature>
<evidence type="ECO:0000313" key="3">
    <source>
        <dbReference type="EMBL" id="KAF7288571.1"/>
    </source>
</evidence>
<evidence type="ECO:0000256" key="2">
    <source>
        <dbReference type="SAM" id="SignalP"/>
    </source>
</evidence>